<dbReference type="GO" id="GO:0010133">
    <property type="term" value="P:L-proline catabolic process to L-glutamate"/>
    <property type="evidence" value="ECO:0007669"/>
    <property type="project" value="TreeGrafter"/>
</dbReference>
<keyword evidence="5" id="KW-1185">Reference proteome</keyword>
<feature type="domain" description="Aldehyde dehydrogenase" evidence="3">
    <location>
        <begin position="92"/>
        <end position="467"/>
    </location>
</feature>
<evidence type="ECO:0000256" key="2">
    <source>
        <dbReference type="ARBA" id="ARBA00023027"/>
    </source>
</evidence>
<dbReference type="InterPro" id="IPR015590">
    <property type="entry name" value="Aldehyde_DH_dom"/>
</dbReference>
<keyword evidence="1" id="KW-0560">Oxidoreductase</keyword>
<dbReference type="Gene3D" id="3.40.309.10">
    <property type="entry name" value="Aldehyde Dehydrogenase, Chain A, domain 2"/>
    <property type="match status" value="1"/>
</dbReference>
<evidence type="ECO:0000313" key="5">
    <source>
        <dbReference type="Proteomes" id="UP000282818"/>
    </source>
</evidence>
<name>A0A437Q4G3_9GAMM</name>
<dbReference type="InterPro" id="IPR016161">
    <property type="entry name" value="Ald_DH/histidinol_DH"/>
</dbReference>
<accession>A0A437Q4G3</accession>
<sequence>MSTLFEKHQDTLKSALNAIQTRDYWSPYSENPSPRAYGETANADGEAAFKAHLNGAFFLDMPGIVGEAGAEVSPYGIDLNVKYPLVDLDVLLPEMESARQAWRDQGADGRAAVCLEILERLNKRSFEIAYAVMHTSGQGFMMAFQAGGPHAQDRGLEAVAYGYSAMTHTPGAATWTKPQGKHDPLVLEKKFTTVGRGIGLVIGCSTFPTWNTYPGMFADLITGNPVIVKPHPAAILPAAISVQIAQDVLKEHGLPPHIVSLVIDEDAAKPGTAELAKRDEIKLIDFTGNTAFGDWLEQNCTQAQVYTEKAGVNTIVIDSTDDYKGMLRNLAFTLSLYSGQMCTTPQDIFVPKGGIETDAGHKSFDEVAADLGMAITKFLSDPERAAMVLGAIQADATAARVDGSNTLGTVVRESDVVEHPHFPNARMRSPLLMSIDAADEATYMQELFGPISFVVKADDTNHAIELARRAVKSHGAITMGCYSSSDAVLDQIEDAALDAGVALSCNLTGGIFVNQSAAYSDFHATGANPAANACLSDLAYVANRFRVVQSRRHPKG</sequence>
<dbReference type="PANTHER" id="PTHR42862">
    <property type="entry name" value="DELTA-1-PYRROLINE-5-CARBOXYLATE DEHYDROGENASE 1, ISOFORM A-RELATED"/>
    <property type="match status" value="1"/>
</dbReference>
<dbReference type="InterPro" id="IPR016163">
    <property type="entry name" value="Ald_DH_C"/>
</dbReference>
<evidence type="ECO:0000313" key="4">
    <source>
        <dbReference type="EMBL" id="RVU29371.1"/>
    </source>
</evidence>
<dbReference type="AlphaFoldDB" id="A0A437Q4G3"/>
<dbReference type="SUPFAM" id="SSF53720">
    <property type="entry name" value="ALDH-like"/>
    <property type="match status" value="1"/>
</dbReference>
<comment type="caution">
    <text evidence="4">The sequence shown here is derived from an EMBL/GenBank/DDBJ whole genome shotgun (WGS) entry which is preliminary data.</text>
</comment>
<dbReference type="RefSeq" id="WP_127695776.1">
    <property type="nucleotide sequence ID" value="NZ_SACQ01000010.1"/>
</dbReference>
<dbReference type="EMBL" id="SACQ01000010">
    <property type="protein sequence ID" value="RVU29371.1"/>
    <property type="molecule type" value="Genomic_DNA"/>
</dbReference>
<reference evidence="4 5" key="1">
    <citation type="submission" date="2019-01" db="EMBL/GenBank/DDBJ databases">
        <authorList>
            <person name="Chen W.-M."/>
        </authorList>
    </citation>
    <scope>NUCLEOTIDE SEQUENCE [LARGE SCALE GENOMIC DNA]</scope>
    <source>
        <strain evidence="4 5">HPM-16</strain>
    </source>
</reference>
<dbReference type="GO" id="GO:0009898">
    <property type="term" value="C:cytoplasmic side of plasma membrane"/>
    <property type="evidence" value="ECO:0007669"/>
    <property type="project" value="TreeGrafter"/>
</dbReference>
<dbReference type="Gene3D" id="3.40.605.10">
    <property type="entry name" value="Aldehyde Dehydrogenase, Chain A, domain 1"/>
    <property type="match status" value="1"/>
</dbReference>
<dbReference type="InterPro" id="IPR050485">
    <property type="entry name" value="Proline_metab_enzyme"/>
</dbReference>
<protein>
    <submittedName>
        <fullName evidence="4">Phenylacetic acid degradation protein PaaN</fullName>
    </submittedName>
</protein>
<dbReference type="GO" id="GO:0003842">
    <property type="term" value="F:L-glutamate gamma-semialdehyde dehydrogenase activity"/>
    <property type="evidence" value="ECO:0007669"/>
    <property type="project" value="TreeGrafter"/>
</dbReference>
<evidence type="ECO:0000256" key="1">
    <source>
        <dbReference type="ARBA" id="ARBA00023002"/>
    </source>
</evidence>
<dbReference type="InterPro" id="IPR016162">
    <property type="entry name" value="Ald_DH_N"/>
</dbReference>
<organism evidence="4 5">
    <name type="scientific">Neptunomonas marina</name>
    <dbReference type="NCBI Taxonomy" id="1815562"/>
    <lineage>
        <taxon>Bacteria</taxon>
        <taxon>Pseudomonadati</taxon>
        <taxon>Pseudomonadota</taxon>
        <taxon>Gammaproteobacteria</taxon>
        <taxon>Oceanospirillales</taxon>
        <taxon>Oceanospirillaceae</taxon>
        <taxon>Neptunomonas</taxon>
    </lineage>
</organism>
<dbReference type="Proteomes" id="UP000282818">
    <property type="component" value="Unassembled WGS sequence"/>
</dbReference>
<gene>
    <name evidence="4" type="primary">paaN</name>
    <name evidence="4" type="ORF">EOE65_16505</name>
</gene>
<keyword evidence="2" id="KW-0520">NAD</keyword>
<dbReference type="Pfam" id="PF00171">
    <property type="entry name" value="Aldedh"/>
    <property type="match status" value="1"/>
</dbReference>
<evidence type="ECO:0000259" key="3">
    <source>
        <dbReference type="Pfam" id="PF00171"/>
    </source>
</evidence>
<proteinExistence type="predicted"/>
<dbReference type="NCBIfam" id="TIGR02288">
    <property type="entry name" value="PaaN_2"/>
    <property type="match status" value="1"/>
</dbReference>
<dbReference type="InterPro" id="IPR011975">
    <property type="entry name" value="PaaN_2"/>
</dbReference>
<dbReference type="PANTHER" id="PTHR42862:SF1">
    <property type="entry name" value="DELTA-1-PYRROLINE-5-CARBOXYLATE DEHYDROGENASE 2, ISOFORM A-RELATED"/>
    <property type="match status" value="1"/>
</dbReference>